<dbReference type="SUPFAM" id="SSF56176">
    <property type="entry name" value="FAD-binding/transporter-associated domain-like"/>
    <property type="match status" value="1"/>
</dbReference>
<dbReference type="Gene3D" id="1.10.45.10">
    <property type="entry name" value="Vanillyl-alcohol Oxidase, Chain A, domain 4"/>
    <property type="match status" value="1"/>
</dbReference>
<protein>
    <submittedName>
        <fullName evidence="7">FAD-binding protein</fullName>
    </submittedName>
</protein>
<dbReference type="InterPro" id="IPR004113">
    <property type="entry name" value="FAD-bd_oxidored_4_C"/>
</dbReference>
<evidence type="ECO:0000256" key="1">
    <source>
        <dbReference type="ARBA" id="ARBA00001974"/>
    </source>
</evidence>
<dbReference type="InterPro" id="IPR016164">
    <property type="entry name" value="FAD-linked_Oxase-like_C"/>
</dbReference>
<evidence type="ECO:0000256" key="5">
    <source>
        <dbReference type="ARBA" id="ARBA00023002"/>
    </source>
</evidence>
<keyword evidence="3" id="KW-0285">Flavoprotein</keyword>
<dbReference type="GO" id="GO:0071949">
    <property type="term" value="F:FAD binding"/>
    <property type="evidence" value="ECO:0007669"/>
    <property type="project" value="InterPro"/>
</dbReference>
<dbReference type="Pfam" id="PF01565">
    <property type="entry name" value="FAD_binding_4"/>
    <property type="match status" value="1"/>
</dbReference>
<keyword evidence="5" id="KW-0560">Oxidoreductase</keyword>
<dbReference type="Gene3D" id="3.30.70.2190">
    <property type="match status" value="1"/>
</dbReference>
<dbReference type="Gene3D" id="3.30.465.10">
    <property type="match status" value="1"/>
</dbReference>
<dbReference type="AlphaFoldDB" id="A0A7C0U5A9"/>
<dbReference type="Gene3D" id="3.30.43.10">
    <property type="entry name" value="Uridine Diphospho-n-acetylenolpyruvylglucosamine Reductase, domain 2"/>
    <property type="match status" value="1"/>
</dbReference>
<feature type="domain" description="FAD-binding PCMH-type" evidence="6">
    <location>
        <begin position="35"/>
        <end position="214"/>
    </location>
</feature>
<dbReference type="Proteomes" id="UP000885690">
    <property type="component" value="Unassembled WGS sequence"/>
</dbReference>
<keyword evidence="4" id="KW-0274">FAD</keyword>
<dbReference type="InterPro" id="IPR051914">
    <property type="entry name" value="FAD-linked_OxidoTrans_Type4"/>
</dbReference>
<sequence length="457" mass="49439">MKGKLIKRLEKLLGEENITTRPEDLLCYSFDATREEFIPDVVVFPSTPEEVVKIMELAWEEEVPVIPRGAGSGFTGGSLPVKGGMVVSTEKMNRILEIDERNLSALVEPGVVTGELQQTVEALGLFYPPDPASLTFSTLGGNVAENAGGPRAVKYGVTRDYVLGIEAVLPGGEKITTGRKVVKDVVGYDLTRLLVGSEGTLAFFTRILLRLLPYPPATGTLLALFSSREQAGEAVAAIIHSRVLPTAIEFVDRGALDAVKKYAGIEMGNQAQALLLIEVDGEEELVPRLLEKVAEVCQQTGGTTRVAKDQAEAQELWLARRAISPAIAQIAPTKINEDIVVPRSELPRALARIEALEEKHGLPIICFGHAGDGNIHVNIMTDKKDPEKWAKAQKAVREVFAITLELGGTLSGEHGVGITKAPYLSMELSPRVMELLKGIKRAFDPKNLLNPGKMGLD</sequence>
<proteinExistence type="inferred from homology"/>
<accession>A0A7C0U5A9</accession>
<dbReference type="GO" id="GO:0016491">
    <property type="term" value="F:oxidoreductase activity"/>
    <property type="evidence" value="ECO:0007669"/>
    <property type="project" value="UniProtKB-KW"/>
</dbReference>
<dbReference type="FunFam" id="1.10.45.10:FF:000001">
    <property type="entry name" value="D-lactate dehydrogenase mitochondrial"/>
    <property type="match status" value="1"/>
</dbReference>
<evidence type="ECO:0000256" key="4">
    <source>
        <dbReference type="ARBA" id="ARBA00022827"/>
    </source>
</evidence>
<dbReference type="InterPro" id="IPR006094">
    <property type="entry name" value="Oxid_FAD_bind_N"/>
</dbReference>
<dbReference type="InterPro" id="IPR016167">
    <property type="entry name" value="FAD-bd_PCMH_sub1"/>
</dbReference>
<dbReference type="PROSITE" id="PS51387">
    <property type="entry name" value="FAD_PCMH"/>
    <property type="match status" value="1"/>
</dbReference>
<reference evidence="7" key="1">
    <citation type="journal article" date="2020" name="mSystems">
        <title>Genome- and Community-Level Interaction Insights into Carbon Utilization and Element Cycling Functions of Hydrothermarchaeota in Hydrothermal Sediment.</title>
        <authorList>
            <person name="Zhou Z."/>
            <person name="Liu Y."/>
            <person name="Xu W."/>
            <person name="Pan J."/>
            <person name="Luo Z.H."/>
            <person name="Li M."/>
        </authorList>
    </citation>
    <scope>NUCLEOTIDE SEQUENCE [LARGE SCALE GENOMIC DNA]</scope>
    <source>
        <strain evidence="7">HyVt-115</strain>
    </source>
</reference>
<dbReference type="InterPro" id="IPR016169">
    <property type="entry name" value="FAD-bd_PCMH_sub2"/>
</dbReference>
<dbReference type="PANTHER" id="PTHR42934">
    <property type="entry name" value="GLYCOLATE OXIDASE SUBUNIT GLCD"/>
    <property type="match status" value="1"/>
</dbReference>
<dbReference type="InterPro" id="IPR016166">
    <property type="entry name" value="FAD-bd_PCMH"/>
</dbReference>
<name>A0A7C0U5A9_9BACT</name>
<comment type="caution">
    <text evidence="7">The sequence shown here is derived from an EMBL/GenBank/DDBJ whole genome shotgun (WGS) entry which is preliminary data.</text>
</comment>
<dbReference type="Pfam" id="PF02913">
    <property type="entry name" value="FAD-oxidase_C"/>
    <property type="match status" value="1"/>
</dbReference>
<gene>
    <name evidence="7" type="ORF">ENF32_00045</name>
</gene>
<dbReference type="FunFam" id="3.30.70.2740:FF:000001">
    <property type="entry name" value="D-lactate dehydrogenase mitochondrial"/>
    <property type="match status" value="1"/>
</dbReference>
<dbReference type="EMBL" id="DQWS01000002">
    <property type="protein sequence ID" value="HDD52448.1"/>
    <property type="molecule type" value="Genomic_DNA"/>
</dbReference>
<dbReference type="InterPro" id="IPR016171">
    <property type="entry name" value="Vanillyl_alc_oxidase_C-sub2"/>
</dbReference>
<evidence type="ECO:0000259" key="6">
    <source>
        <dbReference type="PROSITE" id="PS51387"/>
    </source>
</evidence>
<dbReference type="InterPro" id="IPR036318">
    <property type="entry name" value="FAD-bd_PCMH-like_sf"/>
</dbReference>
<dbReference type="PANTHER" id="PTHR42934:SF3">
    <property type="entry name" value="D-LACTATE DEHYDROGENASE"/>
    <property type="match status" value="1"/>
</dbReference>
<comment type="cofactor">
    <cofactor evidence="1">
        <name>FAD</name>
        <dbReference type="ChEBI" id="CHEBI:57692"/>
    </cofactor>
</comment>
<dbReference type="Gene3D" id="3.30.70.2740">
    <property type="match status" value="1"/>
</dbReference>
<evidence type="ECO:0000313" key="7">
    <source>
        <dbReference type="EMBL" id="HDD52448.1"/>
    </source>
</evidence>
<evidence type="ECO:0000256" key="3">
    <source>
        <dbReference type="ARBA" id="ARBA00022630"/>
    </source>
</evidence>
<organism evidence="7">
    <name type="scientific">Thermosulfidibacter takaii</name>
    <dbReference type="NCBI Taxonomy" id="412593"/>
    <lineage>
        <taxon>Bacteria</taxon>
        <taxon>Pseudomonadati</taxon>
        <taxon>Thermosulfidibacterota</taxon>
        <taxon>Thermosulfidibacteria</taxon>
        <taxon>Thermosulfidibacterales</taxon>
        <taxon>Thermosulfidibacteraceae</taxon>
    </lineage>
</organism>
<evidence type="ECO:0000256" key="2">
    <source>
        <dbReference type="ARBA" id="ARBA00008000"/>
    </source>
</evidence>
<comment type="similarity">
    <text evidence="2">Belongs to the FAD-binding oxidoreductase/transferase type 4 family.</text>
</comment>
<dbReference type="SUPFAM" id="SSF55103">
    <property type="entry name" value="FAD-linked oxidases, C-terminal domain"/>
    <property type="match status" value="1"/>
</dbReference>